<dbReference type="GeneID" id="65128421"/>
<protein>
    <submittedName>
        <fullName evidence="2">Uncharacterized protein</fullName>
    </submittedName>
</protein>
<dbReference type="KEGG" id="vg:65128421"/>
<accession>A0A7L7STQ7</accession>
<feature type="region of interest" description="Disordered" evidence="1">
    <location>
        <begin position="29"/>
        <end position="58"/>
    </location>
</feature>
<dbReference type="RefSeq" id="YP_010110131.1">
    <property type="nucleotide sequence ID" value="NC_055867.1"/>
</dbReference>
<organism evidence="2 3">
    <name type="scientific">Gordonia phage Clown</name>
    <dbReference type="NCBI Taxonomy" id="2759393"/>
    <lineage>
        <taxon>Viruses</taxon>
        <taxon>Duplodnaviria</taxon>
        <taxon>Heunggongvirae</taxon>
        <taxon>Uroviricota</taxon>
        <taxon>Caudoviricetes</taxon>
        <taxon>Stackebrandtviridae</taxon>
        <taxon>Frickvirinae</taxon>
        <taxon>Clownvirus</taxon>
        <taxon>Clownvirus clown</taxon>
    </lineage>
</organism>
<evidence type="ECO:0000313" key="3">
    <source>
        <dbReference type="Proteomes" id="UP000516645"/>
    </source>
</evidence>
<dbReference type="Proteomes" id="UP000516645">
    <property type="component" value="Segment"/>
</dbReference>
<reference evidence="2 3" key="1">
    <citation type="submission" date="2020-07" db="EMBL/GenBank/DDBJ databases">
        <authorList>
            <person name="Bortz R.L."/>
            <person name="Bai C."/>
            <person name="Brody A."/>
            <person name="Douse D."/>
            <person name="Feder N.M."/>
            <person name="Fischer E."/>
            <person name="Kim I."/>
            <person name="Kornbau S."/>
            <person name="Malek C.E."/>
            <person name="Menendez J.A."/>
            <person name="Moore R.J."/>
            <person name="Pinkovsky V.I."/>
            <person name="Raghavan D."/>
            <person name="Reznik A.S."/>
            <person name="Sciarra A.R."/>
            <person name="Starinsky S.F."/>
            <person name="Vaughan O."/>
            <person name="Walker S.E."/>
            <person name="Wiemann J."/>
            <person name="Butela K.A."/>
            <person name="Garlena R.A."/>
            <person name="Russell D.A."/>
            <person name="Pope W.H."/>
            <person name="Jacobs-Sera D."/>
            <person name="Hatfull G.F."/>
        </authorList>
    </citation>
    <scope>NUCLEOTIDE SEQUENCE [LARGE SCALE GENOMIC DNA]</scope>
</reference>
<keyword evidence="3" id="KW-1185">Reference proteome</keyword>
<evidence type="ECO:0000256" key="1">
    <source>
        <dbReference type="SAM" id="MobiDB-lite"/>
    </source>
</evidence>
<dbReference type="EMBL" id="MT771343">
    <property type="protein sequence ID" value="QOC56089.1"/>
    <property type="molecule type" value="Genomic_DNA"/>
</dbReference>
<sequence>MGNFELGDQWEMDSRARREDWLARARANEDGDRAVSEQCRNSMHTRTSQGEKVQPCLRPGGHDGDCEFYRGKHRRDALAELEGEQ</sequence>
<evidence type="ECO:0000313" key="2">
    <source>
        <dbReference type="EMBL" id="QOC56089.1"/>
    </source>
</evidence>
<name>A0A7L7STQ7_9CAUD</name>
<gene>
    <name evidence="2" type="primary">91</name>
    <name evidence="2" type="ORF">SEA_CLOWN_91</name>
</gene>
<feature type="compositionally biased region" description="Polar residues" evidence="1">
    <location>
        <begin position="38"/>
        <end position="51"/>
    </location>
</feature>
<proteinExistence type="predicted"/>